<name>A0AAW1IDE4_POPJA</name>
<dbReference type="EMBL" id="JASPKY010000634">
    <property type="protein sequence ID" value="KAK9687544.1"/>
    <property type="molecule type" value="Genomic_DNA"/>
</dbReference>
<comment type="caution">
    <text evidence="2">The sequence shown here is derived from an EMBL/GenBank/DDBJ whole genome shotgun (WGS) entry which is preliminary data.</text>
</comment>
<protein>
    <submittedName>
        <fullName evidence="2">Uncharacterized protein</fullName>
    </submittedName>
</protein>
<reference evidence="2 3" key="1">
    <citation type="journal article" date="2024" name="BMC Genomics">
        <title>De novo assembly and annotation of Popillia japonica's genome with initial clues to its potential as an invasive pest.</title>
        <authorList>
            <person name="Cucini C."/>
            <person name="Boschi S."/>
            <person name="Funari R."/>
            <person name="Cardaioli E."/>
            <person name="Iannotti N."/>
            <person name="Marturano G."/>
            <person name="Paoli F."/>
            <person name="Bruttini M."/>
            <person name="Carapelli A."/>
            <person name="Frati F."/>
            <person name="Nardi F."/>
        </authorList>
    </citation>
    <scope>NUCLEOTIDE SEQUENCE [LARGE SCALE GENOMIC DNA]</scope>
    <source>
        <strain evidence="2">DMR45628</strain>
    </source>
</reference>
<proteinExistence type="predicted"/>
<sequence>MAAILNDDYDTQSYWPSKRLYPSAIPCPGASTSSSIINTLSDLTDTSKSGRVVCESFNPATPSSYEEILTTTIYQQPIVSTDTNKAGKHDDSMIPSTSKENRLTTEQYSEIGEKRVRYVGDLTEDHFSSPKHAKKNFQFLMNTIKRQRDKINHLAISKRRLEKKVDSFESMMKHLY</sequence>
<feature type="region of interest" description="Disordered" evidence="1">
    <location>
        <begin position="82"/>
        <end position="101"/>
    </location>
</feature>
<evidence type="ECO:0000313" key="3">
    <source>
        <dbReference type="Proteomes" id="UP001458880"/>
    </source>
</evidence>
<gene>
    <name evidence="2" type="ORF">QE152_g36170</name>
</gene>
<evidence type="ECO:0000256" key="1">
    <source>
        <dbReference type="SAM" id="MobiDB-lite"/>
    </source>
</evidence>
<accession>A0AAW1IDE4</accession>
<dbReference type="Proteomes" id="UP001458880">
    <property type="component" value="Unassembled WGS sequence"/>
</dbReference>
<organism evidence="2 3">
    <name type="scientific">Popillia japonica</name>
    <name type="common">Japanese beetle</name>
    <dbReference type="NCBI Taxonomy" id="7064"/>
    <lineage>
        <taxon>Eukaryota</taxon>
        <taxon>Metazoa</taxon>
        <taxon>Ecdysozoa</taxon>
        <taxon>Arthropoda</taxon>
        <taxon>Hexapoda</taxon>
        <taxon>Insecta</taxon>
        <taxon>Pterygota</taxon>
        <taxon>Neoptera</taxon>
        <taxon>Endopterygota</taxon>
        <taxon>Coleoptera</taxon>
        <taxon>Polyphaga</taxon>
        <taxon>Scarabaeiformia</taxon>
        <taxon>Scarabaeidae</taxon>
        <taxon>Rutelinae</taxon>
        <taxon>Popillia</taxon>
    </lineage>
</organism>
<evidence type="ECO:0000313" key="2">
    <source>
        <dbReference type="EMBL" id="KAK9687544.1"/>
    </source>
</evidence>
<dbReference type="AlphaFoldDB" id="A0AAW1IDE4"/>
<keyword evidence="3" id="KW-1185">Reference proteome</keyword>